<name>A0AA86TQP2_9EUKA</name>
<evidence type="ECO:0000313" key="1">
    <source>
        <dbReference type="EMBL" id="CAI9925121.1"/>
    </source>
</evidence>
<sequence length="149" mass="17794">MKNRGEQTQIARLQYFNFKLFIQISFQLEATKICNDTKVLRCPSTVKRLSFSQMNESRHLRQLIQHLGKFINPNKQCNHQNIKKAQIEQFSLLLTKEGKLSYTISPRLILQEDSTSLSFYQSLLQLILLKHVQTYCFIIYQKNEYRWFV</sequence>
<comment type="caution">
    <text evidence="1">The sequence shown here is derived from an EMBL/GenBank/DDBJ whole genome shotgun (WGS) entry which is preliminary data.</text>
</comment>
<accession>A0AA86TQP2</accession>
<protein>
    <submittedName>
        <fullName evidence="2">Hypothetical_protein</fullName>
    </submittedName>
</protein>
<gene>
    <name evidence="1" type="ORF">HINF_LOCUS12766</name>
    <name evidence="2" type="ORF">HINF_LOCUS48698</name>
</gene>
<keyword evidence="3" id="KW-1185">Reference proteome</keyword>
<proteinExistence type="predicted"/>
<dbReference type="EMBL" id="CAXDID020000225">
    <property type="protein sequence ID" value="CAL6059338.1"/>
    <property type="molecule type" value="Genomic_DNA"/>
</dbReference>
<dbReference type="AlphaFoldDB" id="A0AA86TQP2"/>
<organism evidence="1">
    <name type="scientific">Hexamita inflata</name>
    <dbReference type="NCBI Taxonomy" id="28002"/>
    <lineage>
        <taxon>Eukaryota</taxon>
        <taxon>Metamonada</taxon>
        <taxon>Diplomonadida</taxon>
        <taxon>Hexamitidae</taxon>
        <taxon>Hexamitinae</taxon>
        <taxon>Hexamita</taxon>
    </lineage>
</organism>
<evidence type="ECO:0000313" key="2">
    <source>
        <dbReference type="EMBL" id="CAL6059338.1"/>
    </source>
</evidence>
<evidence type="ECO:0000313" key="3">
    <source>
        <dbReference type="Proteomes" id="UP001642409"/>
    </source>
</evidence>
<reference evidence="1" key="1">
    <citation type="submission" date="2023-06" db="EMBL/GenBank/DDBJ databases">
        <authorList>
            <person name="Kurt Z."/>
        </authorList>
    </citation>
    <scope>NUCLEOTIDE SEQUENCE</scope>
</reference>
<dbReference type="Proteomes" id="UP001642409">
    <property type="component" value="Unassembled WGS sequence"/>
</dbReference>
<dbReference type="EMBL" id="CATOUU010000336">
    <property type="protein sequence ID" value="CAI9925121.1"/>
    <property type="molecule type" value="Genomic_DNA"/>
</dbReference>
<reference evidence="2 3" key="2">
    <citation type="submission" date="2024-07" db="EMBL/GenBank/DDBJ databases">
        <authorList>
            <person name="Akdeniz Z."/>
        </authorList>
    </citation>
    <scope>NUCLEOTIDE SEQUENCE [LARGE SCALE GENOMIC DNA]</scope>
</reference>